<comment type="caution">
    <text evidence="1">The sequence shown here is derived from an EMBL/GenBank/DDBJ whole genome shotgun (WGS) entry which is preliminary data.</text>
</comment>
<evidence type="ECO:0000313" key="1">
    <source>
        <dbReference type="EMBL" id="KNE86631.1"/>
    </source>
</evidence>
<sequence>MVAPAYLDETCSLIIAILERKSPAQLDGDFDDASATGDLSEVESSLIGCAADLVGTYATVLGADFAQAFGQFLPCMAKYYDPCFSPTDRNNAIGSLAEVINGLGAA</sequence>
<dbReference type="OrthoDB" id="7862313at2759"/>
<dbReference type="Gene3D" id="1.25.10.10">
    <property type="entry name" value="Leucine-rich Repeat Variant"/>
    <property type="match status" value="1"/>
</dbReference>
<proteinExistence type="predicted"/>
<gene>
    <name evidence="1" type="ORF">PSTG_20006</name>
</gene>
<dbReference type="EMBL" id="AJIL01008811">
    <property type="protein sequence ID" value="KNE86631.1"/>
    <property type="molecule type" value="Genomic_DNA"/>
</dbReference>
<dbReference type="AlphaFoldDB" id="A0A0L0UHZ2"/>
<name>A0A0L0UHZ2_9BASI</name>
<reference evidence="2" key="1">
    <citation type="submission" date="2014-03" db="EMBL/GenBank/DDBJ databases">
        <title>The Genome Sequence of Puccinia striiformis f. sp. tritici PST-78.</title>
        <authorList>
            <consortium name="The Broad Institute Genome Sequencing Platform"/>
            <person name="Cuomo C."/>
            <person name="Hulbert S."/>
            <person name="Chen X."/>
            <person name="Walker B."/>
            <person name="Young S.K."/>
            <person name="Zeng Q."/>
            <person name="Gargeya S."/>
            <person name="Fitzgerald M."/>
            <person name="Haas B."/>
            <person name="Abouelleil A."/>
            <person name="Alvarado L."/>
            <person name="Arachchi H.M."/>
            <person name="Berlin A.M."/>
            <person name="Chapman S.B."/>
            <person name="Goldberg J."/>
            <person name="Griggs A."/>
            <person name="Gujja S."/>
            <person name="Hansen M."/>
            <person name="Howarth C."/>
            <person name="Imamovic A."/>
            <person name="Larimer J."/>
            <person name="McCowan C."/>
            <person name="Montmayeur A."/>
            <person name="Murphy C."/>
            <person name="Neiman D."/>
            <person name="Pearson M."/>
            <person name="Priest M."/>
            <person name="Roberts A."/>
            <person name="Saif S."/>
            <person name="Shea T."/>
            <person name="Sisk P."/>
            <person name="Sykes S."/>
            <person name="Wortman J."/>
            <person name="Nusbaum C."/>
            <person name="Birren B."/>
        </authorList>
    </citation>
    <scope>NUCLEOTIDE SEQUENCE [LARGE SCALE GENOMIC DNA]</scope>
    <source>
        <strain evidence="2">race PST-78</strain>
    </source>
</reference>
<organism evidence="1 2">
    <name type="scientific">Puccinia striiformis f. sp. tritici PST-78</name>
    <dbReference type="NCBI Taxonomy" id="1165861"/>
    <lineage>
        <taxon>Eukaryota</taxon>
        <taxon>Fungi</taxon>
        <taxon>Dikarya</taxon>
        <taxon>Basidiomycota</taxon>
        <taxon>Pucciniomycotina</taxon>
        <taxon>Pucciniomycetes</taxon>
        <taxon>Pucciniales</taxon>
        <taxon>Pucciniaceae</taxon>
        <taxon>Puccinia</taxon>
    </lineage>
</organism>
<keyword evidence="2" id="KW-1185">Reference proteome</keyword>
<protein>
    <submittedName>
        <fullName evidence="1">Uncharacterized protein</fullName>
    </submittedName>
</protein>
<accession>A0A0L0UHZ2</accession>
<evidence type="ECO:0000313" key="2">
    <source>
        <dbReference type="Proteomes" id="UP000054564"/>
    </source>
</evidence>
<dbReference type="STRING" id="1165861.A0A0L0UHZ2"/>
<dbReference type="Proteomes" id="UP000054564">
    <property type="component" value="Unassembled WGS sequence"/>
</dbReference>
<dbReference type="InterPro" id="IPR011989">
    <property type="entry name" value="ARM-like"/>
</dbReference>
<feature type="non-terminal residue" evidence="1">
    <location>
        <position position="106"/>
    </location>
</feature>